<dbReference type="Pfam" id="PF00128">
    <property type="entry name" value="Alpha-amylase"/>
    <property type="match status" value="1"/>
</dbReference>
<dbReference type="InterPro" id="IPR017853">
    <property type="entry name" value="GH"/>
</dbReference>
<dbReference type="InterPro" id="IPR006048">
    <property type="entry name" value="A-amylase/branching_C"/>
</dbReference>
<keyword evidence="6" id="KW-0934">Plastid</keyword>
<dbReference type="Gene3D" id="2.60.40.1180">
    <property type="entry name" value="Golgi alpha-mannosidase II"/>
    <property type="match status" value="1"/>
</dbReference>
<dbReference type="PANTHER" id="PTHR43651:SF11">
    <property type="entry name" value="MALTO-OLIGOSYLTREHALOSE TREHALOHYDROLASE"/>
    <property type="match status" value="1"/>
</dbReference>
<sequence length="581" mass="64176">MGVTLHAEADGGGASFRVWAPHVRAAAVEVNGGVRLPLQRDGDCWAARFAPGQLVAGAAYRVLLEGEDGQTLPPRRDPYARHTDFDSAWCYVDNAAAFDWRHPWEPLPFDEYLIYEMHVGSFTPEGTFAAAAARLGHVAGAGFTAVQLMPITEHSDAWGYNPRQLLAVHGAYGTPDELRSLVDTAHSLGLAVILDVVLHHGAPEGNELWEYDGWGPGYAHGGIYHEHAPDTTWGRNFAFWKTEVTDMLRDACASWLGDFRVDGLRFDSANDLPPQTVQALTWAMRERFPGRILTAEVTPENPMSVHELGFDSVWVHSGYFDIIQQHRALGRGHHGGGDWAEGWNLPRLRTVMGLHYGFTAPTQCIKYLLGSHDQVGCSKGGAWYEDYAYIGGQHRYAVDQYGGGRGDPHARASARLWYTANVAAAGLPMIFMGTEFAQSGWWNTDEWHRLQWEQAEDEIGRQMLALFRDANALRRQFPALRRGGVSILHEDRPNGVMAFDRTDGLERLVTVVNAGRSSFQGGEYGCWVGGGSFTEVFSSQDAAYGGWEGVRTNAGGVLHSHDSKLWINLPGQTTLVFKQEA</sequence>
<gene>
    <name evidence="8" type="ORF">WJX81_004831</name>
</gene>
<evidence type="ECO:0000256" key="3">
    <source>
        <dbReference type="ARBA" id="ARBA00009000"/>
    </source>
</evidence>
<dbReference type="Pfam" id="PF02806">
    <property type="entry name" value="Alpha-amylase_C"/>
    <property type="match status" value="1"/>
</dbReference>
<evidence type="ECO:0000313" key="9">
    <source>
        <dbReference type="Proteomes" id="UP001445335"/>
    </source>
</evidence>
<evidence type="ECO:0000256" key="5">
    <source>
        <dbReference type="ARBA" id="ARBA00022679"/>
    </source>
</evidence>
<dbReference type="SMART" id="SM00642">
    <property type="entry name" value="Aamy"/>
    <property type="match status" value="1"/>
</dbReference>
<comment type="subcellular location">
    <subcellularLocation>
        <location evidence="2">Plastid</location>
        <location evidence="2">Amyloplast</location>
    </subcellularLocation>
</comment>
<protein>
    <recommendedName>
        <fullName evidence="4">1,4-alpha-glucan branching enzyme</fullName>
        <ecNumber evidence="4">2.4.1.18</ecNumber>
    </recommendedName>
</protein>
<evidence type="ECO:0000256" key="1">
    <source>
        <dbReference type="ARBA" id="ARBA00000826"/>
    </source>
</evidence>
<dbReference type="Gene3D" id="2.60.40.10">
    <property type="entry name" value="Immunoglobulins"/>
    <property type="match status" value="1"/>
</dbReference>
<comment type="catalytic activity">
    <reaction evidence="1">
        <text>Transfers a segment of a (1-&gt;4)-alpha-D-glucan chain to a primary hydroxy group in a similar glucan chain.</text>
        <dbReference type="EC" id="2.4.1.18"/>
    </reaction>
</comment>
<name>A0AAW1QMJ1_9CHLO</name>
<evidence type="ECO:0000256" key="6">
    <source>
        <dbReference type="ARBA" id="ARBA00023234"/>
    </source>
</evidence>
<keyword evidence="6" id="KW-0035">Amyloplast</keyword>
<dbReference type="Proteomes" id="UP001445335">
    <property type="component" value="Unassembled WGS sequence"/>
</dbReference>
<feature type="domain" description="Glycosyl hydrolase family 13 catalytic" evidence="7">
    <location>
        <begin position="116"/>
        <end position="474"/>
    </location>
</feature>
<dbReference type="GO" id="GO:0009501">
    <property type="term" value="C:amyloplast"/>
    <property type="evidence" value="ECO:0007669"/>
    <property type="project" value="UniProtKB-SubCell"/>
</dbReference>
<dbReference type="InterPro" id="IPR006047">
    <property type="entry name" value="GH13_cat_dom"/>
</dbReference>
<dbReference type="EMBL" id="JALJOU010000085">
    <property type="protein sequence ID" value="KAK9822655.1"/>
    <property type="molecule type" value="Genomic_DNA"/>
</dbReference>
<dbReference type="SUPFAM" id="SSF81296">
    <property type="entry name" value="E set domains"/>
    <property type="match status" value="1"/>
</dbReference>
<dbReference type="SUPFAM" id="SSF51011">
    <property type="entry name" value="Glycosyl hydrolase domain"/>
    <property type="match status" value="1"/>
</dbReference>
<dbReference type="AlphaFoldDB" id="A0AAW1QMJ1"/>
<dbReference type="PANTHER" id="PTHR43651">
    <property type="entry name" value="1,4-ALPHA-GLUCAN-BRANCHING ENZYME"/>
    <property type="match status" value="1"/>
</dbReference>
<keyword evidence="5" id="KW-0808">Transferase</keyword>
<evidence type="ECO:0000259" key="7">
    <source>
        <dbReference type="SMART" id="SM00642"/>
    </source>
</evidence>
<comment type="similarity">
    <text evidence="3">Belongs to the glycosyl hydrolase 13 family. GlgB subfamily.</text>
</comment>
<reference evidence="8 9" key="1">
    <citation type="journal article" date="2024" name="Nat. Commun.">
        <title>Phylogenomics reveals the evolutionary origins of lichenization in chlorophyte algae.</title>
        <authorList>
            <person name="Puginier C."/>
            <person name="Libourel C."/>
            <person name="Otte J."/>
            <person name="Skaloud P."/>
            <person name="Haon M."/>
            <person name="Grisel S."/>
            <person name="Petersen M."/>
            <person name="Berrin J.G."/>
            <person name="Delaux P.M."/>
            <person name="Dal Grande F."/>
            <person name="Keller J."/>
        </authorList>
    </citation>
    <scope>NUCLEOTIDE SEQUENCE [LARGE SCALE GENOMIC DNA]</scope>
    <source>
        <strain evidence="8 9">SAG 245.80</strain>
    </source>
</reference>
<comment type="caution">
    <text evidence="8">The sequence shown here is derived from an EMBL/GenBank/DDBJ whole genome shotgun (WGS) entry which is preliminary data.</text>
</comment>
<proteinExistence type="inferred from homology"/>
<dbReference type="GO" id="GO:0043169">
    <property type="term" value="F:cation binding"/>
    <property type="evidence" value="ECO:0007669"/>
    <property type="project" value="InterPro"/>
</dbReference>
<evidence type="ECO:0000313" key="8">
    <source>
        <dbReference type="EMBL" id="KAK9822655.1"/>
    </source>
</evidence>
<dbReference type="SUPFAM" id="SSF51445">
    <property type="entry name" value="(Trans)glycosidases"/>
    <property type="match status" value="1"/>
</dbReference>
<dbReference type="GO" id="GO:0003844">
    <property type="term" value="F:1,4-alpha-glucan branching enzyme activity"/>
    <property type="evidence" value="ECO:0007669"/>
    <property type="project" value="UniProtKB-EC"/>
</dbReference>
<keyword evidence="9" id="KW-1185">Reference proteome</keyword>
<organism evidence="8 9">
    <name type="scientific">Elliptochloris bilobata</name>
    <dbReference type="NCBI Taxonomy" id="381761"/>
    <lineage>
        <taxon>Eukaryota</taxon>
        <taxon>Viridiplantae</taxon>
        <taxon>Chlorophyta</taxon>
        <taxon>core chlorophytes</taxon>
        <taxon>Trebouxiophyceae</taxon>
        <taxon>Trebouxiophyceae incertae sedis</taxon>
        <taxon>Elliptochloris clade</taxon>
        <taxon>Elliptochloris</taxon>
    </lineage>
</organism>
<dbReference type="GO" id="GO:0005978">
    <property type="term" value="P:glycogen biosynthetic process"/>
    <property type="evidence" value="ECO:0007669"/>
    <property type="project" value="InterPro"/>
</dbReference>
<dbReference type="InterPro" id="IPR037439">
    <property type="entry name" value="Branching_enzy"/>
</dbReference>
<dbReference type="PIRSF" id="PIRSF000463">
    <property type="entry name" value="GlgB"/>
    <property type="match status" value="1"/>
</dbReference>
<dbReference type="InterPro" id="IPR013780">
    <property type="entry name" value="Glyco_hydro_b"/>
</dbReference>
<dbReference type="Gene3D" id="3.20.20.80">
    <property type="entry name" value="Glycosidases"/>
    <property type="match status" value="1"/>
</dbReference>
<dbReference type="InterPro" id="IPR014756">
    <property type="entry name" value="Ig_E-set"/>
</dbReference>
<evidence type="ECO:0000256" key="4">
    <source>
        <dbReference type="ARBA" id="ARBA00012541"/>
    </source>
</evidence>
<accession>A0AAW1QMJ1</accession>
<dbReference type="InterPro" id="IPR013783">
    <property type="entry name" value="Ig-like_fold"/>
</dbReference>
<dbReference type="EC" id="2.4.1.18" evidence="4"/>
<evidence type="ECO:0000256" key="2">
    <source>
        <dbReference type="ARBA" id="ARBA00004602"/>
    </source>
</evidence>